<sequence length="860" mass="99002">MSKFQRYLSIFLIVIVGIVFFRFLKGRGVENFSSEEAGILSSFEVSKPWGVSPEKGFSLKRSKKYVTEGKYSLKVVYPKRGLPSINTRRLKHDWGEYEYFAFDVYNPQKETINFTIRLDDTKRKRINIPYKLNSGINKIKIPRSKIISKIDAANVGFIVLFINEPRKRYTLYFDNMRLEKTGLIAGIENFKKIDSLQRGKPLSVRKAVPLPKPDIAKKGALKVTLIKLKKVLNNRPLISTGIPFEQGKLLNSKNIVFFDGQKNEIPIAVKVLARWPQDQSIRSILVQFQYPIEKIYEYVTMLWGASRRTKDLKIMEPLWDYPEGYLILPAPWLCASGVIGEQVPMKPSINPPYDTNIVKKFPEMKAKSWTGNLKKDGYYSTPHVFYQFYVRSGELKHFLAARKELIHYREDSIIHEGKDRGQSKAGSKPRYIYMQAMMDDYFLTGDPRTLQVAQEMAKFLKKNYKPQKAFYAKEQTNFWTERLQAFPLLGFITYFEMTNDREYLKLAEEYMKNVYKTQLEWPSRGGFIHNLYAHDPEEGARPDEYGGSPFMTGLLLEAIIKYHRITKSDIAADSIFRALDWLINEGLAASGDTFKYTTADTYLNSSGTPDLNLLVAHAFGYGYKISGYQKKEYLDIGMKVFNRGVKNAYLGTRKHFNQNFRSSGHFLAYIKDGLSKKGDISASKTEGGSRFKNLLYFENFEHSSGRFKSSGNIKLEIDKQNVYLNGNALKIKIPSTADDFSFGTEFDNWNIDQYSLLSFAYRIPKGASLGIRVKTKFGDWVCLGGTATYSCEGGGPKSKYKLIDDGEWHEIDMNIKYSVRNILAKIKRLTAFQLHIHGSADTGHFWIDDFRIKQSYKRLM</sequence>
<gene>
    <name evidence="2" type="ORF">MNBD_UNCLBAC01-932</name>
</gene>
<reference evidence="2" key="1">
    <citation type="submission" date="2018-06" db="EMBL/GenBank/DDBJ databases">
        <authorList>
            <person name="Zhirakovskaya E."/>
        </authorList>
    </citation>
    <scope>NUCLEOTIDE SEQUENCE</scope>
</reference>
<dbReference type="GO" id="GO:0005975">
    <property type="term" value="P:carbohydrate metabolic process"/>
    <property type="evidence" value="ECO:0007669"/>
    <property type="project" value="InterPro"/>
</dbReference>
<dbReference type="AlphaFoldDB" id="A0A3B1DMY6"/>
<keyword evidence="1" id="KW-0812">Transmembrane</keyword>
<feature type="transmembrane region" description="Helical" evidence="1">
    <location>
        <begin position="7"/>
        <end position="24"/>
    </location>
</feature>
<proteinExistence type="predicted"/>
<dbReference type="InterPro" id="IPR008928">
    <property type="entry name" value="6-hairpin_glycosidase_sf"/>
</dbReference>
<evidence type="ECO:0000256" key="1">
    <source>
        <dbReference type="SAM" id="Phobius"/>
    </source>
</evidence>
<keyword evidence="1" id="KW-1133">Transmembrane helix</keyword>
<protein>
    <submittedName>
        <fullName evidence="2">Uncharacterized protein</fullName>
    </submittedName>
</protein>
<dbReference type="Gene3D" id="1.50.10.20">
    <property type="match status" value="1"/>
</dbReference>
<name>A0A3B1DMY6_9ZZZZ</name>
<accession>A0A3B1DMY6</accession>
<dbReference type="Gene3D" id="2.60.120.430">
    <property type="entry name" value="Galactose-binding lectin"/>
    <property type="match status" value="2"/>
</dbReference>
<evidence type="ECO:0000313" key="2">
    <source>
        <dbReference type="EMBL" id="VAX37418.1"/>
    </source>
</evidence>
<keyword evidence="1" id="KW-0472">Membrane</keyword>
<dbReference type="EMBL" id="UOGJ01000127">
    <property type="protein sequence ID" value="VAX37418.1"/>
    <property type="molecule type" value="Genomic_DNA"/>
</dbReference>
<dbReference type="SUPFAM" id="SSF48208">
    <property type="entry name" value="Six-hairpin glycosidases"/>
    <property type="match status" value="1"/>
</dbReference>
<organism evidence="2">
    <name type="scientific">hydrothermal vent metagenome</name>
    <dbReference type="NCBI Taxonomy" id="652676"/>
    <lineage>
        <taxon>unclassified sequences</taxon>
        <taxon>metagenomes</taxon>
        <taxon>ecological metagenomes</taxon>
    </lineage>
</organism>